<reference evidence="10 11" key="1">
    <citation type="submission" date="2022-03" db="EMBL/GenBank/DDBJ databases">
        <title>Pseudonocardia alaer sp. nov., a novel actinomycete isolated from reed forest soil.</title>
        <authorList>
            <person name="Wang L."/>
        </authorList>
    </citation>
    <scope>NUCLEOTIDE SEQUENCE [LARGE SCALE GENOMIC DNA]</scope>
    <source>
        <strain evidence="10 11">Y-16303</strain>
    </source>
</reference>
<accession>A0ABS9T8C3</accession>
<dbReference type="EMBL" id="JAKXMK010000003">
    <property type="protein sequence ID" value="MCH6164777.1"/>
    <property type="molecule type" value="Genomic_DNA"/>
</dbReference>
<feature type="transmembrane region" description="Helical" evidence="7">
    <location>
        <begin position="185"/>
        <end position="208"/>
    </location>
</feature>
<evidence type="ECO:0000313" key="10">
    <source>
        <dbReference type="EMBL" id="MCH6164777.1"/>
    </source>
</evidence>
<dbReference type="InterPro" id="IPR000515">
    <property type="entry name" value="MetI-like"/>
</dbReference>
<keyword evidence="5 7" id="KW-1133">Transmembrane helix</keyword>
<evidence type="ECO:0000256" key="2">
    <source>
        <dbReference type="ARBA" id="ARBA00022448"/>
    </source>
</evidence>
<dbReference type="SUPFAM" id="SSF161098">
    <property type="entry name" value="MetI-like"/>
    <property type="match status" value="1"/>
</dbReference>
<dbReference type="RefSeq" id="WP_241034800.1">
    <property type="nucleotide sequence ID" value="NZ_BAAAJF010000009.1"/>
</dbReference>
<dbReference type="InterPro" id="IPR051393">
    <property type="entry name" value="ABC_transporter_permease"/>
</dbReference>
<feature type="transmembrane region" description="Helical" evidence="7">
    <location>
        <begin position="286"/>
        <end position="311"/>
    </location>
</feature>
<feature type="transmembrane region" description="Helical" evidence="7">
    <location>
        <begin position="137"/>
        <end position="157"/>
    </location>
</feature>
<gene>
    <name evidence="10" type="ORF">MMF94_03690</name>
</gene>
<keyword evidence="2 7" id="KW-0813">Transport</keyword>
<protein>
    <submittedName>
        <fullName evidence="10">Sugar ABC transporter permease</fullName>
    </submittedName>
</protein>
<dbReference type="PANTHER" id="PTHR30193">
    <property type="entry name" value="ABC TRANSPORTER PERMEASE PROTEIN"/>
    <property type="match status" value="1"/>
</dbReference>
<dbReference type="Gene3D" id="1.10.3720.10">
    <property type="entry name" value="MetI-like"/>
    <property type="match status" value="1"/>
</dbReference>
<dbReference type="Proteomes" id="UP001299970">
    <property type="component" value="Unassembled WGS sequence"/>
</dbReference>
<evidence type="ECO:0000256" key="4">
    <source>
        <dbReference type="ARBA" id="ARBA00022692"/>
    </source>
</evidence>
<evidence type="ECO:0000256" key="1">
    <source>
        <dbReference type="ARBA" id="ARBA00004651"/>
    </source>
</evidence>
<comment type="subcellular location">
    <subcellularLocation>
        <location evidence="1 7">Cell membrane</location>
        <topology evidence="1 7">Multi-pass membrane protein</topology>
    </subcellularLocation>
</comment>
<evidence type="ECO:0000259" key="9">
    <source>
        <dbReference type="PROSITE" id="PS50928"/>
    </source>
</evidence>
<evidence type="ECO:0000256" key="7">
    <source>
        <dbReference type="RuleBase" id="RU363032"/>
    </source>
</evidence>
<dbReference type="PANTHER" id="PTHR30193:SF37">
    <property type="entry name" value="INNER MEMBRANE ABC TRANSPORTER PERMEASE PROTEIN YCJO"/>
    <property type="match status" value="1"/>
</dbReference>
<feature type="region of interest" description="Disordered" evidence="8">
    <location>
        <begin position="1"/>
        <end position="33"/>
    </location>
</feature>
<evidence type="ECO:0000256" key="6">
    <source>
        <dbReference type="ARBA" id="ARBA00023136"/>
    </source>
</evidence>
<feature type="transmembrane region" description="Helical" evidence="7">
    <location>
        <begin position="39"/>
        <end position="63"/>
    </location>
</feature>
<sequence>MSLTSPAGRPPMATRPVAATAGPQRTGPARTARRRQGPLWLMTPGGLLLLVVVVVPFVLALWMSVTDLDQYTLRQWAGAPFLGLGNYVEAVASGPLLHSVWLSVAFSVLTTVLTLPLGLAAAFAAHDSFRGRGLVRSIFLIPYVLPTFVVGTVWRIALGPDGAVNTVLGSVGIDGGNWLIGGRTFWTLVLVDTWAAWPFVYLLCLAGLQSIGREVHEAVAVDGASWWQKTVYIVLPSLRGPLLLAVIIATLHHLNNFTLPFVLFGSPAPDEVNVLPIAIYSASFQTFRFGLAAAMSVASLVLVLIPLLFYLRAVRLDTGLEKGAPR</sequence>
<evidence type="ECO:0000256" key="8">
    <source>
        <dbReference type="SAM" id="MobiDB-lite"/>
    </source>
</evidence>
<keyword evidence="11" id="KW-1185">Reference proteome</keyword>
<feature type="domain" description="ABC transmembrane type-1" evidence="9">
    <location>
        <begin position="100"/>
        <end position="310"/>
    </location>
</feature>
<evidence type="ECO:0000256" key="5">
    <source>
        <dbReference type="ARBA" id="ARBA00022989"/>
    </source>
</evidence>
<evidence type="ECO:0000256" key="3">
    <source>
        <dbReference type="ARBA" id="ARBA00022475"/>
    </source>
</evidence>
<keyword evidence="3" id="KW-1003">Cell membrane</keyword>
<feature type="transmembrane region" description="Helical" evidence="7">
    <location>
        <begin position="242"/>
        <end position="266"/>
    </location>
</feature>
<dbReference type="CDD" id="cd06261">
    <property type="entry name" value="TM_PBP2"/>
    <property type="match status" value="1"/>
</dbReference>
<dbReference type="InterPro" id="IPR035906">
    <property type="entry name" value="MetI-like_sf"/>
</dbReference>
<organism evidence="10 11">
    <name type="scientific">Pseudonocardia alaniniphila</name>
    <dbReference type="NCBI Taxonomy" id="75291"/>
    <lineage>
        <taxon>Bacteria</taxon>
        <taxon>Bacillati</taxon>
        <taxon>Actinomycetota</taxon>
        <taxon>Actinomycetes</taxon>
        <taxon>Pseudonocardiales</taxon>
        <taxon>Pseudonocardiaceae</taxon>
        <taxon>Pseudonocardia</taxon>
    </lineage>
</organism>
<keyword evidence="4 7" id="KW-0812">Transmembrane</keyword>
<feature type="transmembrane region" description="Helical" evidence="7">
    <location>
        <begin position="100"/>
        <end position="125"/>
    </location>
</feature>
<comment type="similarity">
    <text evidence="7">Belongs to the binding-protein-dependent transport system permease family.</text>
</comment>
<evidence type="ECO:0000313" key="11">
    <source>
        <dbReference type="Proteomes" id="UP001299970"/>
    </source>
</evidence>
<dbReference type="PROSITE" id="PS50928">
    <property type="entry name" value="ABC_TM1"/>
    <property type="match status" value="1"/>
</dbReference>
<comment type="caution">
    <text evidence="10">The sequence shown here is derived from an EMBL/GenBank/DDBJ whole genome shotgun (WGS) entry which is preliminary data.</text>
</comment>
<name>A0ABS9T8C3_9PSEU</name>
<proteinExistence type="inferred from homology"/>
<dbReference type="Pfam" id="PF00528">
    <property type="entry name" value="BPD_transp_1"/>
    <property type="match status" value="1"/>
</dbReference>
<keyword evidence="6 7" id="KW-0472">Membrane</keyword>